<proteinExistence type="predicted"/>
<evidence type="ECO:0000313" key="2">
    <source>
        <dbReference type="EMBL" id="WQD39913.1"/>
    </source>
</evidence>
<gene>
    <name evidence="2" type="ORF">U0035_07085</name>
</gene>
<evidence type="ECO:0000313" key="3">
    <source>
        <dbReference type="Proteomes" id="UP001325680"/>
    </source>
</evidence>
<name>A0ABZ0WBG4_9BACT</name>
<feature type="chain" id="PRO_5046056119" evidence="1">
    <location>
        <begin position="24"/>
        <end position="184"/>
    </location>
</feature>
<keyword evidence="3" id="KW-1185">Reference proteome</keyword>
<dbReference type="RefSeq" id="WP_114789311.1">
    <property type="nucleotide sequence ID" value="NZ_CP139960.1"/>
</dbReference>
<keyword evidence="1" id="KW-0732">Signal</keyword>
<accession>A0ABZ0WBG4</accession>
<reference evidence="2 3" key="1">
    <citation type="submission" date="2023-12" db="EMBL/GenBank/DDBJ databases">
        <title>Genome sequencing and assembly of bacterial species from a model synthetic community.</title>
        <authorList>
            <person name="Hogle S.L."/>
        </authorList>
    </citation>
    <scope>NUCLEOTIDE SEQUENCE [LARGE SCALE GENOMIC DNA]</scope>
    <source>
        <strain evidence="2 3">HAMBI_3031</strain>
    </source>
</reference>
<evidence type="ECO:0000256" key="1">
    <source>
        <dbReference type="SAM" id="SignalP"/>
    </source>
</evidence>
<organism evidence="2 3">
    <name type="scientific">Niabella yanshanensis</name>
    <dbReference type="NCBI Taxonomy" id="577386"/>
    <lineage>
        <taxon>Bacteria</taxon>
        <taxon>Pseudomonadati</taxon>
        <taxon>Bacteroidota</taxon>
        <taxon>Chitinophagia</taxon>
        <taxon>Chitinophagales</taxon>
        <taxon>Chitinophagaceae</taxon>
        <taxon>Niabella</taxon>
    </lineage>
</organism>
<dbReference type="EMBL" id="CP139960">
    <property type="protein sequence ID" value="WQD39913.1"/>
    <property type="molecule type" value="Genomic_DNA"/>
</dbReference>
<feature type="signal peptide" evidence="1">
    <location>
        <begin position="1"/>
        <end position="23"/>
    </location>
</feature>
<sequence>MKKCILLSALALSGVLISGSAFSQATSSTNVKIVLSDFITTENGAGTTAGQTPGAGAEVLFEYPDAASYTAIKSVNQPGHLRVTATKTFQVTVKAMGTNFVHSTTPANVIPVNVVDIVPTAPGSGTPSTVTLSDVEQVILSGVDPGIKTIDVEYQIPAARAQADILGKPSGTYQQVVVYTFSQP</sequence>
<dbReference type="Proteomes" id="UP001325680">
    <property type="component" value="Chromosome"/>
</dbReference>
<protein>
    <submittedName>
        <fullName evidence="2">Uncharacterized protein</fullName>
    </submittedName>
</protein>